<dbReference type="OrthoDB" id="9793179at2"/>
<keyword evidence="6" id="KW-1185">Reference proteome</keyword>
<keyword evidence="2 5" id="KW-0378">Hydrolase</keyword>
<feature type="domain" description="Calcineurin-like phosphoesterase" evidence="3">
    <location>
        <begin position="9"/>
        <end position="208"/>
    </location>
</feature>
<dbReference type="GO" id="GO:0030288">
    <property type="term" value="C:outer membrane-bounded periplasmic space"/>
    <property type="evidence" value="ECO:0007669"/>
    <property type="project" value="TreeGrafter"/>
</dbReference>
<dbReference type="SUPFAM" id="SSF55816">
    <property type="entry name" value="5'-nucleotidase (syn. UDP-sugar hydrolase), C-terminal domain"/>
    <property type="match status" value="1"/>
</dbReference>
<dbReference type="EMBL" id="UXAV01000043">
    <property type="protein sequence ID" value="VDC31966.1"/>
    <property type="molecule type" value="Genomic_DNA"/>
</dbReference>
<gene>
    <name evidence="5" type="primary">yhcR</name>
    <name evidence="5" type="ORF">FILTAD_02533</name>
</gene>
<dbReference type="InterPro" id="IPR011240">
    <property type="entry name" value="Pesterase_YunD"/>
</dbReference>
<evidence type="ECO:0000256" key="2">
    <source>
        <dbReference type="RuleBase" id="RU362119"/>
    </source>
</evidence>
<dbReference type="CDD" id="cd00845">
    <property type="entry name" value="MPP_UshA_N_like"/>
    <property type="match status" value="1"/>
</dbReference>
<organism evidence="5 6">
    <name type="scientific">Filibacter tadaridae</name>
    <dbReference type="NCBI Taxonomy" id="2483811"/>
    <lineage>
        <taxon>Bacteria</taxon>
        <taxon>Bacillati</taxon>
        <taxon>Bacillota</taxon>
        <taxon>Bacilli</taxon>
        <taxon>Bacillales</taxon>
        <taxon>Caryophanaceae</taxon>
        <taxon>Filibacter</taxon>
    </lineage>
</organism>
<evidence type="ECO:0000259" key="3">
    <source>
        <dbReference type="Pfam" id="PF00149"/>
    </source>
</evidence>
<comment type="similarity">
    <text evidence="2">Belongs to the 5'-nucleotidase family.</text>
</comment>
<evidence type="ECO:0000256" key="1">
    <source>
        <dbReference type="ARBA" id="ARBA00022729"/>
    </source>
</evidence>
<dbReference type="PANTHER" id="PTHR11575:SF23">
    <property type="entry name" value="5-NUCLEOTIDASE FAMILY PROTEIN"/>
    <property type="match status" value="1"/>
</dbReference>
<dbReference type="InterPro" id="IPR006179">
    <property type="entry name" value="5_nucleotidase/apyrase"/>
</dbReference>
<keyword evidence="2" id="KW-0547">Nucleotide-binding</keyword>
<dbReference type="PIRSF" id="PIRSF036361">
    <property type="entry name" value="YunD"/>
    <property type="match status" value="1"/>
</dbReference>
<keyword evidence="5" id="KW-0255">Endonuclease</keyword>
<protein>
    <submittedName>
        <fullName evidence="5">Endonuclease YhcR</fullName>
        <ecNumber evidence="5">3.1.31.-</ecNumber>
    </submittedName>
</protein>
<evidence type="ECO:0000313" key="5">
    <source>
        <dbReference type="EMBL" id="VDC31966.1"/>
    </source>
</evidence>
<dbReference type="SUPFAM" id="SSF56300">
    <property type="entry name" value="Metallo-dependent phosphatases"/>
    <property type="match status" value="1"/>
</dbReference>
<dbReference type="PRINTS" id="PR01607">
    <property type="entry name" value="APYRASEFAMLY"/>
</dbReference>
<dbReference type="Pfam" id="PF02872">
    <property type="entry name" value="5_nucleotid_C"/>
    <property type="match status" value="1"/>
</dbReference>
<dbReference type="GO" id="GO:0009166">
    <property type="term" value="P:nucleotide catabolic process"/>
    <property type="evidence" value="ECO:0007669"/>
    <property type="project" value="InterPro"/>
</dbReference>
<evidence type="ECO:0000259" key="4">
    <source>
        <dbReference type="Pfam" id="PF02872"/>
    </source>
</evidence>
<dbReference type="Proteomes" id="UP000270468">
    <property type="component" value="Unassembled WGS sequence"/>
</dbReference>
<dbReference type="GO" id="GO:0008768">
    <property type="term" value="F:UDP-sugar diphosphatase activity"/>
    <property type="evidence" value="ECO:0007669"/>
    <property type="project" value="TreeGrafter"/>
</dbReference>
<dbReference type="GO" id="GO:0008253">
    <property type="term" value="F:5'-nucleotidase activity"/>
    <property type="evidence" value="ECO:0007669"/>
    <property type="project" value="TreeGrafter"/>
</dbReference>
<evidence type="ECO:0000313" key="6">
    <source>
        <dbReference type="Proteomes" id="UP000270468"/>
    </source>
</evidence>
<dbReference type="PANTHER" id="PTHR11575">
    <property type="entry name" value="5'-NUCLEOTIDASE-RELATED"/>
    <property type="match status" value="1"/>
</dbReference>
<dbReference type="GO" id="GO:0000166">
    <property type="term" value="F:nucleotide binding"/>
    <property type="evidence" value="ECO:0007669"/>
    <property type="project" value="UniProtKB-KW"/>
</dbReference>
<keyword evidence="5" id="KW-0540">Nuclease</keyword>
<dbReference type="RefSeq" id="WP_124071348.1">
    <property type="nucleotide sequence ID" value="NZ_CBCRXF010000008.1"/>
</dbReference>
<dbReference type="EC" id="3.1.31.-" evidence="5"/>
<dbReference type="InterPro" id="IPR008334">
    <property type="entry name" value="5'-Nucleotdase_C"/>
</dbReference>
<dbReference type="AlphaFoldDB" id="A0A3P5XBJ9"/>
<dbReference type="InterPro" id="IPR036907">
    <property type="entry name" value="5'-Nucleotdase_C_sf"/>
</dbReference>
<proteinExistence type="inferred from homology"/>
<sequence>MENNIDKIHIYHTNDIHSHFESWPEISRFLQSRKSLHESAEESCFVFDIGDYVDRSDPFTEATNGKGNVELLNRAGYDAVTIGNNEGITMSHDALTSLYKDAQFDVILGNLFKDNGERPEWLVPYKLYSTANGTKVGIIGATAEYQLFYSKLGWQITPPREQLKKLAEQIKGETDLLICLSHMGIGEDERLANECNCIDVILGAHTHHLFHEGKQINNSLLAATGKYGEYVGHVTIEYNCATHQINHQEAKLYQTELLEKSTIDREDFIYLMEIGKGRLTEPVFYNPKQMPRKLFSDGPLTSFFSKALLSYTKADCVMFNAGIFLDDLEEGWVTRGDLHSILPHPINPCTITLDGADLAEVYELSLNEDLPDIQVRGLGFRGAQMGAMIRERLYKDGEGQLFAGNQKVVAGQNYTLATLDMFTFGFFFPSLKDAEIEYYMPELIRDVFGWYGMEHFKH</sequence>
<dbReference type="Pfam" id="PF00149">
    <property type="entry name" value="Metallophos"/>
    <property type="match status" value="1"/>
</dbReference>
<accession>A0A3P5XBJ9</accession>
<dbReference type="GO" id="GO:0004519">
    <property type="term" value="F:endonuclease activity"/>
    <property type="evidence" value="ECO:0007669"/>
    <property type="project" value="UniProtKB-KW"/>
</dbReference>
<keyword evidence="1" id="KW-0732">Signal</keyword>
<dbReference type="InterPro" id="IPR029052">
    <property type="entry name" value="Metallo-depent_PP-like"/>
</dbReference>
<dbReference type="Gene3D" id="3.60.21.10">
    <property type="match status" value="1"/>
</dbReference>
<reference evidence="5 6" key="1">
    <citation type="submission" date="2018-11" db="EMBL/GenBank/DDBJ databases">
        <authorList>
            <person name="Criscuolo A."/>
        </authorList>
    </citation>
    <scope>NUCLEOTIDE SEQUENCE [LARGE SCALE GENOMIC DNA]</scope>
    <source>
        <strain evidence="5">ATB-66</strain>
    </source>
</reference>
<dbReference type="Gene3D" id="3.90.780.10">
    <property type="entry name" value="5'-Nucleotidase, C-terminal domain"/>
    <property type="match status" value="1"/>
</dbReference>
<feature type="domain" description="5'-Nucleotidase C-terminal" evidence="4">
    <location>
        <begin position="294"/>
        <end position="381"/>
    </location>
</feature>
<dbReference type="InterPro" id="IPR004843">
    <property type="entry name" value="Calcineurin-like_PHP"/>
</dbReference>
<name>A0A3P5XBJ9_9BACL</name>